<dbReference type="AlphaFoldDB" id="A0A0F9LDE3"/>
<dbReference type="Pfam" id="PF22919">
    <property type="entry name" value="ATP-synt_VA_C"/>
    <property type="match status" value="1"/>
</dbReference>
<dbReference type="InterPro" id="IPR027417">
    <property type="entry name" value="P-loop_NTPase"/>
</dbReference>
<evidence type="ECO:0000256" key="1">
    <source>
        <dbReference type="ARBA" id="ARBA00008936"/>
    </source>
</evidence>
<evidence type="ECO:0000259" key="5">
    <source>
        <dbReference type="Pfam" id="PF02874"/>
    </source>
</evidence>
<dbReference type="SUPFAM" id="SSF52540">
    <property type="entry name" value="P-loop containing nucleoside triphosphate hydrolases"/>
    <property type="match status" value="1"/>
</dbReference>
<feature type="domain" description="ATPase F1/V1/A1 complex alpha/beta subunit nucleotide-binding" evidence="4">
    <location>
        <begin position="131"/>
        <end position="349"/>
    </location>
</feature>
<comment type="similarity">
    <text evidence="1">Belongs to the ATPase alpha/beta chains family.</text>
</comment>
<dbReference type="CDD" id="cd01135">
    <property type="entry name" value="V_A-ATPase_B"/>
    <property type="match status" value="1"/>
</dbReference>
<sequence>MYKEYLTVKDIIGPLMFVEDVEGITYGELVQVKLNNGDVRYGTVIEVEERLALVQVFEGTRGISPENAKVKFLRKGLEIGVSPDIVGRIFNGSGHLIDGRPNIIPKKRLNIHGHPMNPYARDYPNEFIQTGISAIDGLNPLVRGQKLPIFSGSGLPHSRLAAQIARQSKVLKTGEKFAVVFAAMGITFDEANFFISDFKRTGAIERAVMFINLANDPSIERITVPRMALTVAEYLAYELDMHVLVIMVDMTNYCEALKEISAARKEVPSRRGYPGYLYTDLSTIYERAGRIKGKKGSITQIPILTMPEDDKTHPIPDLTGYITEGQIMLDRGLNGAEIYPPIDVLPSLSRLKDKGIGKDKTRDDHADLLNQLYSAYARGKNAKEISVVIGESALSPVDILFFNFSERFEKEYICQGEYEDRTIEDTLNIGWKLLGIIPRAELKRIRPEYIEKYYRETPI</sequence>
<protein>
    <recommendedName>
        <fullName evidence="8">ATPase F1/V1/A1 complex alpha/beta subunit nucleotide-binding domain-containing protein</fullName>
    </recommendedName>
</protein>
<dbReference type="PANTHER" id="PTHR43389:SF4">
    <property type="entry name" value="V-TYPE PROTON ATPASE SUBUNIT B"/>
    <property type="match status" value="1"/>
</dbReference>
<dbReference type="GO" id="GO:1902600">
    <property type="term" value="P:proton transmembrane transport"/>
    <property type="evidence" value="ECO:0007669"/>
    <property type="project" value="InterPro"/>
</dbReference>
<dbReference type="PROSITE" id="PS00152">
    <property type="entry name" value="ATPASE_ALPHA_BETA"/>
    <property type="match status" value="1"/>
</dbReference>
<feature type="domain" description="ATP synthase A/B type C-terminal" evidence="6">
    <location>
        <begin position="354"/>
        <end position="454"/>
    </location>
</feature>
<evidence type="ECO:0008006" key="8">
    <source>
        <dbReference type="Google" id="ProtNLM"/>
    </source>
</evidence>
<dbReference type="InterPro" id="IPR022879">
    <property type="entry name" value="V-ATPase_su_B/beta"/>
</dbReference>
<name>A0A0F9LDE3_9ZZZZ</name>
<keyword evidence="3" id="KW-0406">Ion transport</keyword>
<evidence type="ECO:0000313" key="7">
    <source>
        <dbReference type="EMBL" id="KKM92949.1"/>
    </source>
</evidence>
<dbReference type="InterPro" id="IPR020003">
    <property type="entry name" value="ATPase_a/bsu_AS"/>
</dbReference>
<dbReference type="CDD" id="cd18118">
    <property type="entry name" value="ATP-synt_V_A-type_beta_N"/>
    <property type="match status" value="1"/>
</dbReference>
<reference evidence="7" key="1">
    <citation type="journal article" date="2015" name="Nature">
        <title>Complex archaea that bridge the gap between prokaryotes and eukaryotes.</title>
        <authorList>
            <person name="Spang A."/>
            <person name="Saw J.H."/>
            <person name="Jorgensen S.L."/>
            <person name="Zaremba-Niedzwiedzka K."/>
            <person name="Martijn J."/>
            <person name="Lind A.E."/>
            <person name="van Eijk R."/>
            <person name="Schleper C."/>
            <person name="Guy L."/>
            <person name="Ettema T.J."/>
        </authorList>
    </citation>
    <scope>NUCLEOTIDE SEQUENCE</scope>
</reference>
<keyword evidence="2" id="KW-0813">Transport</keyword>
<dbReference type="Pfam" id="PF00006">
    <property type="entry name" value="ATP-synt_ab"/>
    <property type="match status" value="1"/>
</dbReference>
<dbReference type="HAMAP" id="MF_00310">
    <property type="entry name" value="ATP_synth_B_arch"/>
    <property type="match status" value="1"/>
</dbReference>
<proteinExistence type="inferred from homology"/>
<dbReference type="CDD" id="cd18112">
    <property type="entry name" value="ATP-synt_V_A-type_beta_C"/>
    <property type="match status" value="1"/>
</dbReference>
<dbReference type="InterPro" id="IPR000194">
    <property type="entry name" value="ATPase_F1/V1/A1_a/bsu_nucl-bd"/>
</dbReference>
<dbReference type="GO" id="GO:0005524">
    <property type="term" value="F:ATP binding"/>
    <property type="evidence" value="ECO:0007669"/>
    <property type="project" value="InterPro"/>
</dbReference>
<evidence type="ECO:0000259" key="6">
    <source>
        <dbReference type="Pfam" id="PF22919"/>
    </source>
</evidence>
<dbReference type="EMBL" id="LAZR01006331">
    <property type="protein sequence ID" value="KKM92949.1"/>
    <property type="molecule type" value="Genomic_DNA"/>
</dbReference>
<comment type="caution">
    <text evidence="7">The sequence shown here is derived from an EMBL/GenBank/DDBJ whole genome shotgun (WGS) entry which is preliminary data.</text>
</comment>
<dbReference type="Pfam" id="PF02874">
    <property type="entry name" value="ATP-synt_ab_N"/>
    <property type="match status" value="1"/>
</dbReference>
<evidence type="ECO:0000259" key="4">
    <source>
        <dbReference type="Pfam" id="PF00006"/>
    </source>
</evidence>
<organism evidence="7">
    <name type="scientific">marine sediment metagenome</name>
    <dbReference type="NCBI Taxonomy" id="412755"/>
    <lineage>
        <taxon>unclassified sequences</taxon>
        <taxon>metagenomes</taxon>
        <taxon>ecological metagenomes</taxon>
    </lineage>
</organism>
<dbReference type="NCBIfam" id="NF003235">
    <property type="entry name" value="PRK04196.1"/>
    <property type="match status" value="1"/>
</dbReference>
<accession>A0A0F9LDE3</accession>
<dbReference type="InterPro" id="IPR004100">
    <property type="entry name" value="ATPase_F1/V1/A1_a/bsu_N"/>
</dbReference>
<dbReference type="PANTHER" id="PTHR43389">
    <property type="entry name" value="V-TYPE PROTON ATPASE SUBUNIT B"/>
    <property type="match status" value="1"/>
</dbReference>
<evidence type="ECO:0000256" key="2">
    <source>
        <dbReference type="ARBA" id="ARBA00022448"/>
    </source>
</evidence>
<evidence type="ECO:0000256" key="3">
    <source>
        <dbReference type="ARBA" id="ARBA00023065"/>
    </source>
</evidence>
<gene>
    <name evidence="7" type="ORF">LCGC14_1213340</name>
</gene>
<dbReference type="Gene3D" id="3.40.50.12240">
    <property type="match status" value="1"/>
</dbReference>
<dbReference type="GO" id="GO:0046034">
    <property type="term" value="P:ATP metabolic process"/>
    <property type="evidence" value="ECO:0007669"/>
    <property type="project" value="InterPro"/>
</dbReference>
<dbReference type="PIRSF" id="PIRSF039114">
    <property type="entry name" value="V-ATPsynth_beta/V-ATPase_B"/>
    <property type="match status" value="1"/>
</dbReference>
<dbReference type="InterPro" id="IPR055190">
    <property type="entry name" value="ATP-synt_VA_C"/>
</dbReference>
<feature type="domain" description="ATPase F1/V1/A1 complex alpha/beta subunit N-terminal" evidence="5">
    <location>
        <begin position="10"/>
        <end position="73"/>
    </location>
</feature>